<accession>A0A5Q2RQL8</accession>
<dbReference type="InterPro" id="IPR029068">
    <property type="entry name" value="Glyas_Bleomycin-R_OHBP_Dase"/>
</dbReference>
<dbReference type="PROSITE" id="PS51819">
    <property type="entry name" value="VOC"/>
    <property type="match status" value="1"/>
</dbReference>
<proteinExistence type="predicted"/>
<dbReference type="Proteomes" id="UP000334019">
    <property type="component" value="Chromosome"/>
</dbReference>
<dbReference type="Pfam" id="PF00903">
    <property type="entry name" value="Glyoxalase"/>
    <property type="match status" value="1"/>
</dbReference>
<name>A0A5Q2RQL8_9ACTN</name>
<dbReference type="Gene3D" id="3.10.180.10">
    <property type="entry name" value="2,3-Dihydroxybiphenyl 1,2-Dioxygenase, domain 1"/>
    <property type="match status" value="1"/>
</dbReference>
<dbReference type="KEGG" id="atq:GH723_14365"/>
<organism evidence="2 3">
    <name type="scientific">Actinomarinicola tropica</name>
    <dbReference type="NCBI Taxonomy" id="2789776"/>
    <lineage>
        <taxon>Bacteria</taxon>
        <taxon>Bacillati</taxon>
        <taxon>Actinomycetota</taxon>
        <taxon>Acidimicrobiia</taxon>
        <taxon>Acidimicrobiales</taxon>
        <taxon>Iamiaceae</taxon>
        <taxon>Actinomarinicola</taxon>
    </lineage>
</organism>
<dbReference type="AlphaFoldDB" id="A0A5Q2RQL8"/>
<dbReference type="RefSeq" id="WP_153760296.1">
    <property type="nucleotide sequence ID" value="NZ_CP045851.1"/>
</dbReference>
<dbReference type="SUPFAM" id="SSF54593">
    <property type="entry name" value="Glyoxalase/Bleomycin resistance protein/Dihydroxybiphenyl dioxygenase"/>
    <property type="match status" value="1"/>
</dbReference>
<dbReference type="InterPro" id="IPR004360">
    <property type="entry name" value="Glyas_Fos-R_dOase_dom"/>
</dbReference>
<protein>
    <submittedName>
        <fullName evidence="2">VOC family protein</fullName>
    </submittedName>
</protein>
<gene>
    <name evidence="2" type="ORF">GH723_14365</name>
</gene>
<keyword evidence="3" id="KW-1185">Reference proteome</keyword>
<dbReference type="EMBL" id="CP045851">
    <property type="protein sequence ID" value="QGG96190.1"/>
    <property type="molecule type" value="Genomic_DNA"/>
</dbReference>
<evidence type="ECO:0000313" key="3">
    <source>
        <dbReference type="Proteomes" id="UP000334019"/>
    </source>
</evidence>
<reference evidence="2 3" key="1">
    <citation type="submission" date="2019-11" db="EMBL/GenBank/DDBJ databases">
        <authorList>
            <person name="He Y."/>
        </authorList>
    </citation>
    <scope>NUCLEOTIDE SEQUENCE [LARGE SCALE GENOMIC DNA]</scope>
    <source>
        <strain evidence="2 3">SCSIO 58843</strain>
    </source>
</reference>
<evidence type="ECO:0000313" key="2">
    <source>
        <dbReference type="EMBL" id="QGG96190.1"/>
    </source>
</evidence>
<feature type="domain" description="VOC" evidence="1">
    <location>
        <begin position="11"/>
        <end position="140"/>
    </location>
</feature>
<evidence type="ECO:0000259" key="1">
    <source>
        <dbReference type="PROSITE" id="PS51819"/>
    </source>
</evidence>
<sequence length="198" mass="22370">MTSPAPVFWRGVHHLALVTDDMDATVRFWHGVLDARLVTTIATDAFRHYFFEVAPGMSVAFFEYRDQPIETYAKPAGVPYERAAQFDHLSLGLADEEALLRLRDRLKSFDCEVTDVVDHGIMRSIYFTDPNGIALEASWWTDDATGRPADHADQRFFSDPDPVPAVQELIADGRVRTTPRTQLVDEVTKDLYKPPATD</sequence>
<dbReference type="CDD" id="cd06587">
    <property type="entry name" value="VOC"/>
    <property type="match status" value="1"/>
</dbReference>
<dbReference type="InterPro" id="IPR037523">
    <property type="entry name" value="VOC_core"/>
</dbReference>